<dbReference type="PANTHER" id="PTHR45947:SF3">
    <property type="entry name" value="SULFOQUINOVOSYL TRANSFERASE SQD2"/>
    <property type="match status" value="1"/>
</dbReference>
<protein>
    <submittedName>
        <fullName evidence="2">Glycosyltransferase</fullName>
    </submittedName>
</protein>
<dbReference type="PATRIC" id="fig|1291052.5.peg.1676"/>
<dbReference type="InterPro" id="IPR050194">
    <property type="entry name" value="Glycosyltransferase_grp1"/>
</dbReference>
<dbReference type="SUPFAM" id="SSF53756">
    <property type="entry name" value="UDP-Glycosyltransferase/glycogen phosphorylase"/>
    <property type="match status" value="1"/>
</dbReference>
<dbReference type="InterPro" id="IPR001296">
    <property type="entry name" value="Glyco_trans_1"/>
</dbReference>
<evidence type="ECO:0000313" key="2">
    <source>
        <dbReference type="EMBL" id="KRM55197.1"/>
    </source>
</evidence>
<keyword evidence="2" id="KW-0808">Transferase</keyword>
<dbReference type="Proteomes" id="UP000051679">
    <property type="component" value="Unassembled WGS sequence"/>
</dbReference>
<dbReference type="CDD" id="cd03801">
    <property type="entry name" value="GT4_PimA-like"/>
    <property type="match status" value="1"/>
</dbReference>
<dbReference type="RefSeq" id="WP_056975881.1">
    <property type="nucleotide sequence ID" value="NZ_AYYO01000030.1"/>
</dbReference>
<keyword evidence="3" id="KW-1185">Reference proteome</keyword>
<evidence type="ECO:0000313" key="3">
    <source>
        <dbReference type="Proteomes" id="UP000051679"/>
    </source>
</evidence>
<proteinExistence type="predicted"/>
<accession>A0A0R1ZJW1</accession>
<dbReference type="STRING" id="1291052.FC18_GL001647"/>
<organism evidence="2 3">
    <name type="scientific">Lacticaseibacillus sharpeae JCM 1186 = DSM 20505</name>
    <dbReference type="NCBI Taxonomy" id="1291052"/>
    <lineage>
        <taxon>Bacteria</taxon>
        <taxon>Bacillati</taxon>
        <taxon>Bacillota</taxon>
        <taxon>Bacilli</taxon>
        <taxon>Lactobacillales</taxon>
        <taxon>Lactobacillaceae</taxon>
        <taxon>Lacticaseibacillus</taxon>
    </lineage>
</organism>
<comment type="caution">
    <text evidence="2">The sequence shown here is derived from an EMBL/GenBank/DDBJ whole genome shotgun (WGS) entry which is preliminary data.</text>
</comment>
<dbReference type="Pfam" id="PF00534">
    <property type="entry name" value="Glycos_transf_1"/>
    <property type="match status" value="1"/>
</dbReference>
<evidence type="ECO:0000259" key="1">
    <source>
        <dbReference type="Pfam" id="PF00534"/>
    </source>
</evidence>
<gene>
    <name evidence="2" type="ORF">FC18_GL001647</name>
</gene>
<name>A0A0R1ZJW1_9LACO</name>
<dbReference type="OrthoDB" id="9802525at2"/>
<sequence>MISINMFSSADKVAGQGVGSAYLELMGLLRKYFPNEFKIKVNDYGRSNISHYHTIDPQFFLSTWAPKRGRKIGYVHFLPDTLDSSLTLPAVARVSLDKYVISFYKRMDHLVVVNPNFIPRLAAYGIDPDTVTYIPNFVATKTFHPETKERNQQLREDLGIAPDAFVVFGAGQVQERKGIDDFIELAKRNPDIQFIWAGGFSFGAITNGYSHLKKEVANPPANLTFTDIIPRETMIHYYNVADLFLLPSYEELFPMTVLEAFATHTPVMVRSLDLYDQIIEPYAVEADDMLDMNAKIRQLKDNPDQLQHYADLSAEATNEYSEEHLAHVWEKFYTEQAHIQHLKKQKKDKKKAGKK</sequence>
<dbReference type="EMBL" id="AYYO01000030">
    <property type="protein sequence ID" value="KRM55197.1"/>
    <property type="molecule type" value="Genomic_DNA"/>
</dbReference>
<feature type="domain" description="Glycosyl transferase family 1" evidence="1">
    <location>
        <begin position="152"/>
        <end position="310"/>
    </location>
</feature>
<dbReference type="GO" id="GO:0016757">
    <property type="term" value="F:glycosyltransferase activity"/>
    <property type="evidence" value="ECO:0007669"/>
    <property type="project" value="InterPro"/>
</dbReference>
<dbReference type="AlphaFoldDB" id="A0A0R1ZJW1"/>
<reference evidence="2 3" key="1">
    <citation type="journal article" date="2015" name="Genome Announc.">
        <title>Expanding the biotechnology potential of lactobacilli through comparative genomics of 213 strains and associated genera.</title>
        <authorList>
            <person name="Sun Z."/>
            <person name="Harris H.M."/>
            <person name="McCann A."/>
            <person name="Guo C."/>
            <person name="Argimon S."/>
            <person name="Zhang W."/>
            <person name="Yang X."/>
            <person name="Jeffery I.B."/>
            <person name="Cooney J.C."/>
            <person name="Kagawa T.F."/>
            <person name="Liu W."/>
            <person name="Song Y."/>
            <person name="Salvetti E."/>
            <person name="Wrobel A."/>
            <person name="Rasinkangas P."/>
            <person name="Parkhill J."/>
            <person name="Rea M.C."/>
            <person name="O'Sullivan O."/>
            <person name="Ritari J."/>
            <person name="Douillard F.P."/>
            <person name="Paul Ross R."/>
            <person name="Yang R."/>
            <person name="Briner A.E."/>
            <person name="Felis G.E."/>
            <person name="de Vos W.M."/>
            <person name="Barrangou R."/>
            <person name="Klaenhammer T.R."/>
            <person name="Caufield P.W."/>
            <person name="Cui Y."/>
            <person name="Zhang H."/>
            <person name="O'Toole P.W."/>
        </authorList>
    </citation>
    <scope>NUCLEOTIDE SEQUENCE [LARGE SCALE GENOMIC DNA]</scope>
    <source>
        <strain evidence="2 3">DSM 20505</strain>
    </source>
</reference>
<dbReference type="Gene3D" id="3.40.50.2000">
    <property type="entry name" value="Glycogen Phosphorylase B"/>
    <property type="match status" value="2"/>
</dbReference>
<dbReference type="PANTHER" id="PTHR45947">
    <property type="entry name" value="SULFOQUINOVOSYL TRANSFERASE SQD2"/>
    <property type="match status" value="1"/>
</dbReference>